<evidence type="ECO:0000256" key="1">
    <source>
        <dbReference type="ARBA" id="ARBA00022801"/>
    </source>
</evidence>
<organism evidence="4 5">
    <name type="scientific">Hassallia byssoidea VB512170</name>
    <dbReference type="NCBI Taxonomy" id="1304833"/>
    <lineage>
        <taxon>Bacteria</taxon>
        <taxon>Bacillati</taxon>
        <taxon>Cyanobacteriota</taxon>
        <taxon>Cyanophyceae</taxon>
        <taxon>Nostocales</taxon>
        <taxon>Tolypothrichaceae</taxon>
        <taxon>Hassallia</taxon>
    </lineage>
</organism>
<dbReference type="InterPro" id="IPR029501">
    <property type="entry name" value="EndoU_bac"/>
</dbReference>
<dbReference type="Proteomes" id="UP000031549">
    <property type="component" value="Unassembled WGS sequence"/>
</dbReference>
<keyword evidence="1" id="KW-0378">Hydrolase</keyword>
<dbReference type="GO" id="GO:0004540">
    <property type="term" value="F:RNA nuclease activity"/>
    <property type="evidence" value="ECO:0007669"/>
    <property type="project" value="UniProtKB-ARBA"/>
</dbReference>
<feature type="signal peptide" evidence="2">
    <location>
        <begin position="1"/>
        <end position="25"/>
    </location>
</feature>
<dbReference type="Pfam" id="PF14436">
    <property type="entry name" value="EndoU_bacteria"/>
    <property type="match status" value="1"/>
</dbReference>
<dbReference type="RefSeq" id="WP_039748736.1">
    <property type="nucleotide sequence ID" value="NZ_JTCM02000002.1"/>
</dbReference>
<dbReference type="SUPFAM" id="SSF142877">
    <property type="entry name" value="EndoU-like"/>
    <property type="match status" value="1"/>
</dbReference>
<evidence type="ECO:0000256" key="2">
    <source>
        <dbReference type="SAM" id="SignalP"/>
    </source>
</evidence>
<protein>
    <submittedName>
        <fullName evidence="4">EndoU domain-containing protein</fullName>
    </submittedName>
</protein>
<evidence type="ECO:0000313" key="4">
    <source>
        <dbReference type="EMBL" id="NEU71264.1"/>
    </source>
</evidence>
<comment type="caution">
    <text evidence="4">The sequence shown here is derived from an EMBL/GenBank/DDBJ whole genome shotgun (WGS) entry which is preliminary data.</text>
</comment>
<dbReference type="EMBL" id="JTCM02000002">
    <property type="protein sequence ID" value="NEU71264.1"/>
    <property type="molecule type" value="Genomic_DNA"/>
</dbReference>
<keyword evidence="2" id="KW-0732">Signal</keyword>
<name>A0A846H3T1_9CYAN</name>
<dbReference type="InterPro" id="IPR037227">
    <property type="entry name" value="EndoU-like"/>
</dbReference>
<evidence type="ECO:0000259" key="3">
    <source>
        <dbReference type="Pfam" id="PF14436"/>
    </source>
</evidence>
<dbReference type="AlphaFoldDB" id="A0A846H3T1"/>
<accession>A0A846H3T1</accession>
<keyword evidence="5" id="KW-1185">Reference proteome</keyword>
<gene>
    <name evidence="4" type="ORF">PI95_001370</name>
</gene>
<evidence type="ECO:0000313" key="5">
    <source>
        <dbReference type="Proteomes" id="UP000031549"/>
    </source>
</evidence>
<proteinExistence type="predicted"/>
<feature type="domain" description="Bacterial EndoU nuclease" evidence="3">
    <location>
        <begin position="129"/>
        <end position="260"/>
    </location>
</feature>
<dbReference type="GO" id="GO:0004519">
    <property type="term" value="F:endonuclease activity"/>
    <property type="evidence" value="ECO:0007669"/>
    <property type="project" value="InterPro"/>
</dbReference>
<feature type="chain" id="PRO_5032508739" evidence="2">
    <location>
        <begin position="26"/>
        <end position="270"/>
    </location>
</feature>
<dbReference type="GO" id="GO:0016787">
    <property type="term" value="F:hydrolase activity"/>
    <property type="evidence" value="ECO:0007669"/>
    <property type="project" value="UniProtKB-KW"/>
</dbReference>
<sequence>MLRLVSLFTLLVITSSLGLQNFVQAQSQQDTKLIPFFDNLNNPVPVGFPKGQQLDISPPPPKLNAFDNEVLKVCGSIGSNVSPNQFKNLLSANPQVLEKIQQATSGELRAGRRRRSDFLQDLTNIWFKNKGFEHIFCGEIYNENDIGGLHFYGRYLQLQNQGIAGRLPNNSQREEVVPGVIYTMGVEIKLRNRIIRDVIKGYGYLSNAEEMLVDATKAFKLQGNLEGACIYNVRDAETGKTFPTIFVRKENAIITYYPDATPSGRQCKTS</sequence>
<reference evidence="4 5" key="1">
    <citation type="journal article" date="2015" name="Genome Announc.">
        <title>Draft Genome Sequence of Cyanobacterium Hassallia byssoidea Strain VB512170, Isolated from Monuments in India.</title>
        <authorList>
            <person name="Singh D."/>
            <person name="Chandrababunaidu M.M."/>
            <person name="Panda A."/>
            <person name="Sen D."/>
            <person name="Bhattacharyya S."/>
            <person name="Adhikary S.P."/>
            <person name="Tripathy S."/>
        </authorList>
    </citation>
    <scope>NUCLEOTIDE SEQUENCE [LARGE SCALE GENOMIC DNA]</scope>
    <source>
        <strain evidence="4 5">VB512170</strain>
    </source>
</reference>